<comment type="function">
    <text evidence="1">Involved in nitrate transport.</text>
</comment>
<keyword evidence="1" id="KW-0534">Nitrate assimilation</keyword>
<evidence type="ECO:0000256" key="1">
    <source>
        <dbReference type="PIRNR" id="PIRNR012939"/>
    </source>
</evidence>
<evidence type="ECO:0000313" key="2">
    <source>
        <dbReference type="EMBL" id="CAK9233664.1"/>
    </source>
</evidence>
<dbReference type="PIRSF" id="PIRSF012939">
    <property type="entry name" value="Transpt_NO3_Nar2"/>
    <property type="match status" value="1"/>
</dbReference>
<dbReference type="Pfam" id="PF16974">
    <property type="entry name" value="NAR2"/>
    <property type="match status" value="1"/>
</dbReference>
<name>A0ABP0V0L2_9BRYO</name>
<accession>A0ABP0V0L2</accession>
<protein>
    <recommendedName>
        <fullName evidence="1">High-affinity nitrate transporter</fullName>
    </recommendedName>
</protein>
<keyword evidence="1" id="KW-0472">Membrane</keyword>
<keyword evidence="1" id="KW-1133">Transmembrane helix</keyword>
<dbReference type="InterPro" id="IPR016605">
    <property type="entry name" value="Transptr_NO3_Nar2"/>
</dbReference>
<feature type="chain" id="PRO_5045016369" description="High-affinity nitrate transporter" evidence="1">
    <location>
        <begin position="27"/>
        <end position="213"/>
    </location>
</feature>
<keyword evidence="1" id="KW-0732">Signal</keyword>
<organism evidence="2 3">
    <name type="scientific">Sphagnum troendelagicum</name>
    <dbReference type="NCBI Taxonomy" id="128251"/>
    <lineage>
        <taxon>Eukaryota</taxon>
        <taxon>Viridiplantae</taxon>
        <taxon>Streptophyta</taxon>
        <taxon>Embryophyta</taxon>
        <taxon>Bryophyta</taxon>
        <taxon>Sphagnophytina</taxon>
        <taxon>Sphagnopsida</taxon>
        <taxon>Sphagnales</taxon>
        <taxon>Sphagnaceae</taxon>
        <taxon>Sphagnum</taxon>
    </lineage>
</organism>
<dbReference type="Proteomes" id="UP001497512">
    <property type="component" value="Chromosome 8"/>
</dbReference>
<evidence type="ECO:0000313" key="3">
    <source>
        <dbReference type="Proteomes" id="UP001497512"/>
    </source>
</evidence>
<comment type="similarity">
    <text evidence="1">Belongs to the NAR2 family.</text>
</comment>
<proteinExistence type="inferred from homology"/>
<keyword evidence="1" id="KW-0812">Transmembrane</keyword>
<dbReference type="PANTHER" id="PTHR34806">
    <property type="entry name" value="HIGH-AFFINITY NITRATE TRANSPORTER 3.2"/>
    <property type="match status" value="1"/>
</dbReference>
<sequence>MVSQRPNLFFAIAAAMLLGVVSNVEAGVLFSSLNHTLLVTAQLADASNSTLKVARAGVDTILVKWSLNASAPPGIDDNYSKVNTKLCFAPVSQLTRKWRKNSNDLSIDKTCSFDIATQNFSTAGNSVQYLVSKTVPYAEYFVRAYVLNVEGNQVAYGQSTNANKTTNIFTVDPITGRHATIDIAVAVMSVFSVASLFTYYVAEQIYLKRKKSV</sequence>
<feature type="signal peptide" evidence="1">
    <location>
        <begin position="1"/>
        <end position="26"/>
    </location>
</feature>
<keyword evidence="1" id="KW-1003">Cell membrane</keyword>
<feature type="transmembrane region" description="Helical" evidence="1">
    <location>
        <begin position="183"/>
        <end position="202"/>
    </location>
</feature>
<gene>
    <name evidence="2" type="ORF">CSSPTR1EN2_LOCUS21599</name>
</gene>
<keyword evidence="3" id="KW-1185">Reference proteome</keyword>
<dbReference type="PANTHER" id="PTHR34806:SF1">
    <property type="entry name" value="HIGH-AFFINITY NITRATE TRANSPORTER 3.1"/>
    <property type="match status" value="1"/>
</dbReference>
<dbReference type="EMBL" id="OZ019900">
    <property type="protein sequence ID" value="CAK9233664.1"/>
    <property type="molecule type" value="Genomic_DNA"/>
</dbReference>
<reference evidence="2" key="1">
    <citation type="submission" date="2024-02" db="EMBL/GenBank/DDBJ databases">
        <authorList>
            <consortium name="ELIXIR-Norway"/>
            <consortium name="Elixir Norway"/>
        </authorList>
    </citation>
    <scope>NUCLEOTIDE SEQUENCE</scope>
</reference>